<evidence type="ECO:0000313" key="2">
    <source>
        <dbReference type="Proteomes" id="UP000095651"/>
    </source>
</evidence>
<evidence type="ECO:0000313" key="1">
    <source>
        <dbReference type="EMBL" id="CUP48146.1"/>
    </source>
</evidence>
<dbReference type="Proteomes" id="UP000095651">
    <property type="component" value="Unassembled WGS sequence"/>
</dbReference>
<accession>A0A174NKL2</accession>
<sequence length="47" mass="5360">MHKINNDVKRDQKVLNLIEMLCRLASLEGYTITKLSLKENVTGSTIK</sequence>
<organism evidence="1 2">
    <name type="scientific">Hungatella hathewayi</name>
    <dbReference type="NCBI Taxonomy" id="154046"/>
    <lineage>
        <taxon>Bacteria</taxon>
        <taxon>Bacillati</taxon>
        <taxon>Bacillota</taxon>
        <taxon>Clostridia</taxon>
        <taxon>Lachnospirales</taxon>
        <taxon>Lachnospiraceae</taxon>
        <taxon>Hungatella</taxon>
    </lineage>
</organism>
<reference evidence="1 2" key="1">
    <citation type="submission" date="2015-09" db="EMBL/GenBank/DDBJ databases">
        <authorList>
            <consortium name="Pathogen Informatics"/>
        </authorList>
    </citation>
    <scope>NUCLEOTIDE SEQUENCE [LARGE SCALE GENOMIC DNA]</scope>
    <source>
        <strain evidence="1 2">2789STDY5608850</strain>
    </source>
</reference>
<dbReference type="EMBL" id="CYZE01000037">
    <property type="protein sequence ID" value="CUP48146.1"/>
    <property type="molecule type" value="Genomic_DNA"/>
</dbReference>
<protein>
    <submittedName>
        <fullName evidence="1">Uncharacterized protein</fullName>
    </submittedName>
</protein>
<dbReference type="AlphaFoldDB" id="A0A174NKL2"/>
<proteinExistence type="predicted"/>
<name>A0A174NKL2_9FIRM</name>
<gene>
    <name evidence="1" type="ORF">ERS852407_06063</name>
</gene>
<dbReference type="RefSeq" id="WP_155521551.1">
    <property type="nucleotide sequence ID" value="NZ_CABIXC010000037.1"/>
</dbReference>